<sequence>PGILNSLKIAAPAAFLGAVLGEYVGGVDRG</sequence>
<proteinExistence type="predicted"/>
<keyword evidence="2" id="KW-1185">Reference proteome</keyword>
<dbReference type="EMBL" id="JAAZSR010000514">
    <property type="protein sequence ID" value="NKX52388.1"/>
    <property type="molecule type" value="Genomic_DNA"/>
</dbReference>
<comment type="caution">
    <text evidence="1">The sequence shown here is derived from an EMBL/GenBank/DDBJ whole genome shotgun (WGS) entry which is preliminary data.</text>
</comment>
<feature type="non-terminal residue" evidence="1">
    <location>
        <position position="30"/>
    </location>
</feature>
<dbReference type="Proteomes" id="UP000523795">
    <property type="component" value="Unassembled WGS sequence"/>
</dbReference>
<protein>
    <submittedName>
        <fullName evidence="1">ABC transporter permease</fullName>
    </submittedName>
</protein>
<evidence type="ECO:0000313" key="2">
    <source>
        <dbReference type="Proteomes" id="UP000523795"/>
    </source>
</evidence>
<feature type="non-terminal residue" evidence="1">
    <location>
        <position position="1"/>
    </location>
</feature>
<evidence type="ECO:0000313" key="1">
    <source>
        <dbReference type="EMBL" id="NKX52388.1"/>
    </source>
</evidence>
<accession>A0ABX1JSY3</accession>
<organism evidence="1 2">
    <name type="scientific">Arthrobacter deserti</name>
    <dbReference type="NCBI Taxonomy" id="1742687"/>
    <lineage>
        <taxon>Bacteria</taxon>
        <taxon>Bacillati</taxon>
        <taxon>Actinomycetota</taxon>
        <taxon>Actinomycetes</taxon>
        <taxon>Micrococcales</taxon>
        <taxon>Micrococcaceae</taxon>
        <taxon>Arthrobacter</taxon>
    </lineage>
</organism>
<name>A0ABX1JSY3_9MICC</name>
<reference evidence="1 2" key="1">
    <citation type="submission" date="2020-04" db="EMBL/GenBank/DDBJ databases">
        <authorList>
            <person name="Liu S."/>
        </authorList>
    </citation>
    <scope>NUCLEOTIDE SEQUENCE [LARGE SCALE GENOMIC DNA]</scope>
    <source>
        <strain evidence="1 2">CGMCC 1.15091</strain>
    </source>
</reference>
<gene>
    <name evidence="1" type="ORF">HER39_17790</name>
</gene>